<dbReference type="Pfam" id="PF04480">
    <property type="entry name" value="DUF559"/>
    <property type="match status" value="1"/>
</dbReference>
<accession>A0A562IUZ3</accession>
<feature type="domain" description="DUF559" evidence="1">
    <location>
        <begin position="222"/>
        <end position="294"/>
    </location>
</feature>
<sequence length="305" mass="33343">MAVDLRGVMGTDGVRRIDDLVGRTSSTSVSRWVAQGRLIRPLPHVVVLPECADRWRTRAVAAVLSTGGVLSHHTALSTWQLAPEADRVHVSIDARRRAPARARQLTVHRVTELSGTRVDGLTVTRPARTLVDAWGQAHGGRRSLRFPGVARAAVITAVRTRRAGVPAIRRELARRPELPGRAALAALLALVDGGSQSELEIWGMRHVLDVPGLPPCRQQYRVRLPYGVAFLDACWPDLLLAVELDGAAFHGSREARERDLRRDAALAARGWLVLRFSCARLTREPAACQAEIAAVYRARAASTVH</sequence>
<evidence type="ECO:0000313" key="2">
    <source>
        <dbReference type="EMBL" id="TWH74768.1"/>
    </source>
</evidence>
<dbReference type="RefSeq" id="WP_153359661.1">
    <property type="nucleotide sequence ID" value="NZ_JABGDC010000071.1"/>
</dbReference>
<gene>
    <name evidence="2" type="ORF">JD78_03313</name>
</gene>
<dbReference type="InterPro" id="IPR007569">
    <property type="entry name" value="DUF559"/>
</dbReference>
<protein>
    <submittedName>
        <fullName evidence="2">Uncharacterized protein DUF559</fullName>
    </submittedName>
</protein>
<evidence type="ECO:0000259" key="1">
    <source>
        <dbReference type="Pfam" id="PF04480"/>
    </source>
</evidence>
<dbReference type="EMBL" id="VLKF01000001">
    <property type="protein sequence ID" value="TWH74768.1"/>
    <property type="molecule type" value="Genomic_DNA"/>
</dbReference>
<dbReference type="InterPro" id="IPR011335">
    <property type="entry name" value="Restrct_endonuc-II-like"/>
</dbReference>
<comment type="caution">
    <text evidence="2">The sequence shown here is derived from an EMBL/GenBank/DDBJ whole genome shotgun (WGS) entry which is preliminary data.</text>
</comment>
<name>A0A562IUZ3_9ACTN</name>
<dbReference type="SUPFAM" id="SSF52980">
    <property type="entry name" value="Restriction endonuclease-like"/>
    <property type="match status" value="1"/>
</dbReference>
<dbReference type="OrthoDB" id="5243722at2"/>
<dbReference type="AlphaFoldDB" id="A0A562IUZ3"/>
<dbReference type="Gene3D" id="3.40.960.10">
    <property type="entry name" value="VSR Endonuclease"/>
    <property type="match status" value="1"/>
</dbReference>
<evidence type="ECO:0000313" key="3">
    <source>
        <dbReference type="Proteomes" id="UP000321490"/>
    </source>
</evidence>
<dbReference type="Proteomes" id="UP000321490">
    <property type="component" value="Unassembled WGS sequence"/>
</dbReference>
<organism evidence="2 3">
    <name type="scientific">Modestobacter roseus</name>
    <dbReference type="NCBI Taxonomy" id="1181884"/>
    <lineage>
        <taxon>Bacteria</taxon>
        <taxon>Bacillati</taxon>
        <taxon>Actinomycetota</taxon>
        <taxon>Actinomycetes</taxon>
        <taxon>Geodermatophilales</taxon>
        <taxon>Geodermatophilaceae</taxon>
        <taxon>Modestobacter</taxon>
    </lineage>
</organism>
<reference evidence="2 3" key="1">
    <citation type="submission" date="2019-07" db="EMBL/GenBank/DDBJ databases">
        <title>R&amp;d 2014.</title>
        <authorList>
            <person name="Klenk H.-P."/>
        </authorList>
    </citation>
    <scope>NUCLEOTIDE SEQUENCE [LARGE SCALE GENOMIC DNA]</scope>
    <source>
        <strain evidence="2 3">DSM 45764</strain>
    </source>
</reference>
<proteinExistence type="predicted"/>
<keyword evidence="3" id="KW-1185">Reference proteome</keyword>